<dbReference type="EMBL" id="WVTB01000027">
    <property type="protein sequence ID" value="KAF3807668.1"/>
    <property type="molecule type" value="Genomic_DNA"/>
</dbReference>
<name>A0A8H4CPG8_COLGL</name>
<accession>A0A8H4CPG8</accession>
<feature type="region of interest" description="Disordered" evidence="1">
    <location>
        <begin position="85"/>
        <end position="107"/>
    </location>
</feature>
<gene>
    <name evidence="2" type="ORF">GCG54_00007401</name>
</gene>
<reference evidence="2" key="2">
    <citation type="submission" date="2020-03" db="EMBL/GenBank/DDBJ databases">
        <authorList>
            <person name="Fu F.-F."/>
            <person name="Chen J."/>
        </authorList>
    </citation>
    <scope>NUCLEOTIDE SEQUENCE</scope>
    <source>
        <strain evidence="2">Lc1</strain>
    </source>
</reference>
<dbReference type="Proteomes" id="UP000613401">
    <property type="component" value="Unassembled WGS sequence"/>
</dbReference>
<evidence type="ECO:0000313" key="3">
    <source>
        <dbReference type="Proteomes" id="UP000613401"/>
    </source>
</evidence>
<feature type="non-terminal residue" evidence="2">
    <location>
        <position position="1"/>
    </location>
</feature>
<reference evidence="2" key="1">
    <citation type="journal article" date="2020" name="Phytopathology">
        <title>Genome sequence and comparative analysis of Colletotrichum gloeosporioides isolated from Liriodendron leaves.</title>
        <authorList>
            <person name="Fu F.F."/>
            <person name="Hao Z."/>
            <person name="Wang P."/>
            <person name="Lu Y."/>
            <person name="Xue L.J."/>
            <person name="Wei G."/>
            <person name="Tian Y."/>
            <person name="Baishi H."/>
            <person name="Xu H."/>
            <person name="Shi J."/>
            <person name="Cheng T."/>
            <person name="Wang G."/>
            <person name="Yi Y."/>
            <person name="Chen J."/>
        </authorList>
    </citation>
    <scope>NUCLEOTIDE SEQUENCE</scope>
    <source>
        <strain evidence="2">Lc1</strain>
    </source>
</reference>
<evidence type="ECO:0000256" key="1">
    <source>
        <dbReference type="SAM" id="MobiDB-lite"/>
    </source>
</evidence>
<organism evidence="2 3">
    <name type="scientific">Colletotrichum gloeosporioides</name>
    <name type="common">Anthracnose fungus</name>
    <name type="synonym">Glomerella cingulata</name>
    <dbReference type="NCBI Taxonomy" id="474922"/>
    <lineage>
        <taxon>Eukaryota</taxon>
        <taxon>Fungi</taxon>
        <taxon>Dikarya</taxon>
        <taxon>Ascomycota</taxon>
        <taxon>Pezizomycotina</taxon>
        <taxon>Sordariomycetes</taxon>
        <taxon>Hypocreomycetidae</taxon>
        <taxon>Glomerellales</taxon>
        <taxon>Glomerellaceae</taxon>
        <taxon>Colletotrichum</taxon>
        <taxon>Colletotrichum gloeosporioides species complex</taxon>
    </lineage>
</organism>
<evidence type="ECO:0000313" key="2">
    <source>
        <dbReference type="EMBL" id="KAF3807668.1"/>
    </source>
</evidence>
<dbReference type="GeneID" id="69014546"/>
<protein>
    <submittedName>
        <fullName evidence="2">Aldehyde dehydrogenase</fullName>
    </submittedName>
</protein>
<comment type="caution">
    <text evidence="2">The sequence shown here is derived from an EMBL/GenBank/DDBJ whole genome shotgun (WGS) entry which is preliminary data.</text>
</comment>
<sequence>GLAAGLEGDVLQATGSKLHNLPACSCTSCERDLVNAGMAGQGGSGVTPVPVDDVDHSWREPRLSDQLRDIQHRQGRLLRQLQHDRVPASKRRTQLPGRHVEGVVPGDNLPADPQRLLDGVSQLIRADVHRLAVELVGPACVVPQHLGKVRDIDVAADRVRLPVVERLDGGQGLQVRINQVGQLHHHVAAFRPRNAFPRGMIKSSPRRCDSLVDILGRGSVHLADLFLIAAPT</sequence>
<keyword evidence="3" id="KW-1185">Reference proteome</keyword>
<dbReference type="AlphaFoldDB" id="A0A8H4CPG8"/>
<proteinExistence type="predicted"/>
<dbReference type="RefSeq" id="XP_045266827.1">
    <property type="nucleotide sequence ID" value="XM_045407382.1"/>
</dbReference>